<keyword evidence="8" id="KW-1185">Reference proteome</keyword>
<gene>
    <name evidence="7" type="ORF">VZC37_16135</name>
</gene>
<evidence type="ECO:0000313" key="7">
    <source>
        <dbReference type="EMBL" id="MEE3851874.1"/>
    </source>
</evidence>
<feature type="transmembrane region" description="Helical" evidence="6">
    <location>
        <begin position="410"/>
        <end position="428"/>
    </location>
</feature>
<proteinExistence type="predicted"/>
<feature type="transmembrane region" description="Helical" evidence="6">
    <location>
        <begin position="295"/>
        <end position="320"/>
    </location>
</feature>
<feature type="transmembrane region" description="Helical" evidence="6">
    <location>
        <begin position="51"/>
        <end position="73"/>
    </location>
</feature>
<dbReference type="PANTHER" id="PTHR42770">
    <property type="entry name" value="AMINO ACID TRANSPORTER-RELATED"/>
    <property type="match status" value="1"/>
</dbReference>
<dbReference type="Proteomes" id="UP001347146">
    <property type="component" value="Unassembled WGS sequence"/>
</dbReference>
<keyword evidence="5 6" id="KW-0472">Membrane</keyword>
<reference evidence="7 8" key="1">
    <citation type="submission" date="2024-01" db="EMBL/GenBank/DDBJ databases">
        <title>Draft genome sequence of Gordonia sp. LSe1-13.</title>
        <authorList>
            <person name="Suphannarot A."/>
            <person name="Mingma R."/>
        </authorList>
    </citation>
    <scope>NUCLEOTIDE SEQUENCE [LARGE SCALE GENOMIC DNA]</scope>
    <source>
        <strain evidence="7 8">LSe1-13</strain>
    </source>
</reference>
<feature type="transmembrane region" description="Helical" evidence="6">
    <location>
        <begin position="143"/>
        <end position="163"/>
    </location>
</feature>
<comment type="subcellular location">
    <subcellularLocation>
        <location evidence="1">Cell membrane</location>
        <topology evidence="1">Multi-pass membrane protein</topology>
    </subcellularLocation>
</comment>
<organism evidence="7 8">
    <name type="scientific">Gordonia sesuvii</name>
    <dbReference type="NCBI Taxonomy" id="3116777"/>
    <lineage>
        <taxon>Bacteria</taxon>
        <taxon>Bacillati</taxon>
        <taxon>Actinomycetota</taxon>
        <taxon>Actinomycetes</taxon>
        <taxon>Mycobacteriales</taxon>
        <taxon>Gordoniaceae</taxon>
        <taxon>Gordonia</taxon>
    </lineage>
</organism>
<feature type="transmembrane region" description="Helical" evidence="6">
    <location>
        <begin position="341"/>
        <end position="359"/>
    </location>
</feature>
<feature type="transmembrane region" description="Helical" evidence="6">
    <location>
        <begin position="21"/>
        <end position="39"/>
    </location>
</feature>
<keyword evidence="4 6" id="KW-1133">Transmembrane helix</keyword>
<dbReference type="EMBL" id="JAZDUF010000004">
    <property type="protein sequence ID" value="MEE3851874.1"/>
    <property type="molecule type" value="Genomic_DNA"/>
</dbReference>
<evidence type="ECO:0000256" key="2">
    <source>
        <dbReference type="ARBA" id="ARBA00022475"/>
    </source>
</evidence>
<dbReference type="Gene3D" id="1.20.1740.10">
    <property type="entry name" value="Amino acid/polyamine transporter I"/>
    <property type="match status" value="1"/>
</dbReference>
<feature type="transmembrane region" description="Helical" evidence="6">
    <location>
        <begin position="94"/>
        <end position="118"/>
    </location>
</feature>
<evidence type="ECO:0000313" key="8">
    <source>
        <dbReference type="Proteomes" id="UP001347146"/>
    </source>
</evidence>
<feature type="transmembrane region" description="Helical" evidence="6">
    <location>
        <begin position="244"/>
        <end position="267"/>
    </location>
</feature>
<evidence type="ECO:0000256" key="1">
    <source>
        <dbReference type="ARBA" id="ARBA00004651"/>
    </source>
</evidence>
<protein>
    <submittedName>
        <fullName evidence="7">APC family permease</fullName>
    </submittedName>
</protein>
<feature type="transmembrane region" description="Helical" evidence="6">
    <location>
        <begin position="202"/>
        <end position="224"/>
    </location>
</feature>
<dbReference type="InterPro" id="IPR002293">
    <property type="entry name" value="AA/rel_permease1"/>
</dbReference>
<dbReference type="InterPro" id="IPR050367">
    <property type="entry name" value="APC_superfamily"/>
</dbReference>
<evidence type="ECO:0000256" key="5">
    <source>
        <dbReference type="ARBA" id="ARBA00023136"/>
    </source>
</evidence>
<evidence type="ECO:0000256" key="6">
    <source>
        <dbReference type="SAM" id="Phobius"/>
    </source>
</evidence>
<sequence length="489" mass="51567">MERKANAGPDDTSLLKVLGNWDVLALGFGAMIGFGWVVLTGEWIDSAGTLGAVLAMAAGGVIMAVVGLTYAELTAAMPKAGGEHNFLLRGMGPRWSFVGSWGIVGGYVTIVAFEAVALPRTALYIFPGLEQIQLWEIAGSQVYLTWALVGSVAAVIITAINILGVKLASVAQTFVVVFLLVIALMLIVGAFTGGSVDNMQPLFTGGVSGFFAVIVVVPFLFVGFDVIPQSAEEVNVPARQIGRLVVIAVILATIFYLIIIVTTSSAMPGSELVETDIATADAVGALFGSDAMANVLIAGGIAGILTSWNSLLLGASRLMYSMARSGMLPAWFGKLHPRFRTPVNALLFIGALSFIAPFFGEAMLGWLVDSGSPSIVIAYLLVSIVFVILRRREPNMDRPLWVGGNGKGGLVIGCAAVVLCVGLLSLYLPGMPAFLDVQPWILFAAWWLLGALFLFRIPTGVPPGEDAEERLLDALRTRRASTGNDDSTG</sequence>
<dbReference type="PANTHER" id="PTHR42770:SF7">
    <property type="entry name" value="MEMBRANE PROTEIN"/>
    <property type="match status" value="1"/>
</dbReference>
<evidence type="ECO:0000256" key="4">
    <source>
        <dbReference type="ARBA" id="ARBA00022989"/>
    </source>
</evidence>
<feature type="transmembrane region" description="Helical" evidence="6">
    <location>
        <begin position="175"/>
        <end position="196"/>
    </location>
</feature>
<evidence type="ECO:0000256" key="3">
    <source>
        <dbReference type="ARBA" id="ARBA00022692"/>
    </source>
</evidence>
<dbReference type="RefSeq" id="WP_330433576.1">
    <property type="nucleotide sequence ID" value="NZ_JAZDUF010000004.1"/>
</dbReference>
<comment type="caution">
    <text evidence="7">The sequence shown here is derived from an EMBL/GenBank/DDBJ whole genome shotgun (WGS) entry which is preliminary data.</text>
</comment>
<keyword evidence="2" id="KW-1003">Cell membrane</keyword>
<name>A0ABU7MFI5_9ACTN</name>
<feature type="transmembrane region" description="Helical" evidence="6">
    <location>
        <begin position="371"/>
        <end position="389"/>
    </location>
</feature>
<dbReference type="Pfam" id="PF13520">
    <property type="entry name" value="AA_permease_2"/>
    <property type="match status" value="1"/>
</dbReference>
<accession>A0ABU7MFI5</accession>
<keyword evidence="3 6" id="KW-0812">Transmembrane</keyword>
<dbReference type="PIRSF" id="PIRSF006060">
    <property type="entry name" value="AA_transporter"/>
    <property type="match status" value="1"/>
</dbReference>
<feature type="transmembrane region" description="Helical" evidence="6">
    <location>
        <begin position="440"/>
        <end position="457"/>
    </location>
</feature>